<dbReference type="FunFam" id="3.40.50.300:FF:000042">
    <property type="entry name" value="Maltose/maltodextrin ABC transporter, ATP-binding protein"/>
    <property type="match status" value="1"/>
</dbReference>
<dbReference type="GO" id="GO:0016887">
    <property type="term" value="F:ATP hydrolysis activity"/>
    <property type="evidence" value="ECO:0007669"/>
    <property type="project" value="InterPro"/>
</dbReference>
<dbReference type="PROSITE" id="PS50893">
    <property type="entry name" value="ABC_TRANSPORTER_2"/>
    <property type="match status" value="1"/>
</dbReference>
<dbReference type="Proteomes" id="UP001275867">
    <property type="component" value="Unassembled WGS sequence"/>
</dbReference>
<keyword evidence="9" id="KW-1185">Reference proteome</keyword>
<keyword evidence="3" id="KW-0547">Nucleotide-binding</keyword>
<dbReference type="Gene3D" id="2.40.50.100">
    <property type="match status" value="1"/>
</dbReference>
<name>A0AAP5TEH6_9LACO</name>
<dbReference type="GO" id="GO:0055052">
    <property type="term" value="C:ATP-binding cassette (ABC) transporter complex, substrate-binding subunit-containing"/>
    <property type="evidence" value="ECO:0007669"/>
    <property type="project" value="TreeGrafter"/>
</dbReference>
<organism evidence="7 10">
    <name type="scientific">Pediococcus parvulus</name>
    <dbReference type="NCBI Taxonomy" id="54062"/>
    <lineage>
        <taxon>Bacteria</taxon>
        <taxon>Bacillati</taxon>
        <taxon>Bacillota</taxon>
        <taxon>Bacilli</taxon>
        <taxon>Lactobacillales</taxon>
        <taxon>Lactobacillaceae</taxon>
        <taxon>Pediococcus</taxon>
    </lineage>
</organism>
<protein>
    <submittedName>
        <fullName evidence="7">ATP-binding cassette domain-containing protein</fullName>
    </submittedName>
    <submittedName>
        <fullName evidence="8">Putrescine transport ATP-binding protein</fullName>
    </submittedName>
</protein>
<evidence type="ECO:0000259" key="6">
    <source>
        <dbReference type="PROSITE" id="PS50893"/>
    </source>
</evidence>
<dbReference type="EMBL" id="WERX01000020">
    <property type="protein sequence ID" value="MDV7694614.1"/>
    <property type="molecule type" value="Genomic_DNA"/>
</dbReference>
<dbReference type="SMART" id="SM00382">
    <property type="entry name" value="AAA"/>
    <property type="match status" value="1"/>
</dbReference>
<keyword evidence="1" id="KW-0813">Transport</keyword>
<dbReference type="GO" id="GO:0015408">
    <property type="term" value="F:ABC-type ferric iron transporter activity"/>
    <property type="evidence" value="ECO:0007669"/>
    <property type="project" value="InterPro"/>
</dbReference>
<evidence type="ECO:0000256" key="1">
    <source>
        <dbReference type="ARBA" id="ARBA00022448"/>
    </source>
</evidence>
<comment type="caution">
    <text evidence="7">The sequence shown here is derived from an EMBL/GenBank/DDBJ whole genome shotgun (WGS) entry which is preliminary data.</text>
</comment>
<dbReference type="GO" id="GO:0005524">
    <property type="term" value="F:ATP binding"/>
    <property type="evidence" value="ECO:0007669"/>
    <property type="project" value="UniProtKB-KW"/>
</dbReference>
<evidence type="ECO:0000256" key="4">
    <source>
        <dbReference type="ARBA" id="ARBA00022840"/>
    </source>
</evidence>
<reference evidence="8 9" key="1">
    <citation type="submission" date="2016-05" db="EMBL/GenBank/DDBJ databases">
        <title>Draft genome sequence of Pediococcus parvulus 2.6, a probiotic beta-glucan producer strain.</title>
        <authorList>
            <person name="Mohedano M.L."/>
            <person name="Perez-Ramos A."/>
            <person name="Duenas M.T."/>
            <person name="Lamontanara A."/>
            <person name="Orru L."/>
            <person name="Spano G."/>
            <person name="Capozzi V."/>
            <person name="Lopez P."/>
        </authorList>
    </citation>
    <scope>NUCLEOTIDE SEQUENCE [LARGE SCALE GENOMIC DNA]</scope>
    <source>
        <strain evidence="8 9">2.6</strain>
    </source>
</reference>
<dbReference type="InterPro" id="IPR003593">
    <property type="entry name" value="AAA+_ATPase"/>
</dbReference>
<dbReference type="CDD" id="cd03259">
    <property type="entry name" value="ABC_Carb_Solutes_like"/>
    <property type="match status" value="1"/>
</dbReference>
<dbReference type="PANTHER" id="PTHR43875">
    <property type="entry name" value="MALTODEXTRIN IMPORT ATP-BINDING PROTEIN MSMX"/>
    <property type="match status" value="1"/>
</dbReference>
<evidence type="ECO:0000313" key="9">
    <source>
        <dbReference type="Proteomes" id="UP000077280"/>
    </source>
</evidence>
<evidence type="ECO:0000313" key="10">
    <source>
        <dbReference type="Proteomes" id="UP001275867"/>
    </source>
</evidence>
<dbReference type="InterPro" id="IPR047641">
    <property type="entry name" value="ABC_transpr_MalK/UgpC-like"/>
</dbReference>
<dbReference type="GeneID" id="93383756"/>
<dbReference type="InterPro" id="IPR027417">
    <property type="entry name" value="P-loop_NTPase"/>
</dbReference>
<evidence type="ECO:0000256" key="2">
    <source>
        <dbReference type="ARBA" id="ARBA00022475"/>
    </source>
</evidence>
<dbReference type="InterPro" id="IPR003439">
    <property type="entry name" value="ABC_transporter-like_ATP-bd"/>
</dbReference>
<dbReference type="EMBL" id="LXND01000057">
    <property type="protein sequence ID" value="OAD63807.1"/>
    <property type="molecule type" value="Genomic_DNA"/>
</dbReference>
<dbReference type="Proteomes" id="UP000077280">
    <property type="component" value="Unassembled WGS sequence"/>
</dbReference>
<dbReference type="Gene3D" id="3.40.50.300">
    <property type="entry name" value="P-loop containing nucleotide triphosphate hydrolases"/>
    <property type="match status" value="1"/>
</dbReference>
<dbReference type="InterPro" id="IPR017871">
    <property type="entry name" value="ABC_transporter-like_CS"/>
</dbReference>
<sequence>MQVELKDITLSYEKHHNVFKHLNCTVENGELVAFLGPSGSGKTTILNLLAGLLTPKSGQVLFDHQDVTKKDVRDRNIGMVFQDYALYPHLSVLDNIAFPLKMAHVKKAERQKRAGELAKLVHVEDQITKLPSQLSGGQQQRVAIARALAKNPDILLLDEPLSNLDAALRGELRDEIRRIQRTTGVTTVFVTHDQEDALRIADKIMVISNGHIQQTGLVSDLYRHPRNLFVAKFVGTPRINLVPIANIAPYITTQISKKVLANTAIVGIRSEAVFLPSTTQPTFAEIPMAVDHQIQLGRDCQTRLHSENFELLSTAIEDRLPSSKMTSVYITAKGCFLFDQNGMCIWDGDAND</sequence>
<proteinExistence type="predicted"/>
<evidence type="ECO:0000313" key="7">
    <source>
        <dbReference type="EMBL" id="MDV7694614.1"/>
    </source>
</evidence>
<evidence type="ECO:0000313" key="8">
    <source>
        <dbReference type="EMBL" id="OAD63807.1"/>
    </source>
</evidence>
<accession>A0AAP5TEH6</accession>
<keyword evidence="2" id="KW-1003">Cell membrane</keyword>
<dbReference type="InterPro" id="IPR015853">
    <property type="entry name" value="ABC_transpr_FbpC"/>
</dbReference>
<evidence type="ECO:0000256" key="5">
    <source>
        <dbReference type="ARBA" id="ARBA00023136"/>
    </source>
</evidence>
<keyword evidence="4 7" id="KW-0067">ATP-binding</keyword>
<keyword evidence="5" id="KW-0472">Membrane</keyword>
<dbReference type="PROSITE" id="PS00211">
    <property type="entry name" value="ABC_TRANSPORTER_1"/>
    <property type="match status" value="1"/>
</dbReference>
<dbReference type="PANTHER" id="PTHR43875:SF1">
    <property type="entry name" value="OSMOPROTECTIVE COMPOUNDS UPTAKE ATP-BINDING PROTEIN GGTA"/>
    <property type="match status" value="1"/>
</dbReference>
<gene>
    <name evidence="8" type="ORF">A7K95_08055</name>
    <name evidence="7" type="ORF">GA842_06930</name>
</gene>
<dbReference type="RefSeq" id="WP_068806994.1">
    <property type="nucleotide sequence ID" value="NZ_LXND01000057.1"/>
</dbReference>
<feature type="domain" description="ABC transporter" evidence="6">
    <location>
        <begin position="3"/>
        <end position="234"/>
    </location>
</feature>
<dbReference type="AlphaFoldDB" id="A0AAP5TEH6"/>
<reference evidence="7" key="2">
    <citation type="submission" date="2019-10" db="EMBL/GenBank/DDBJ databases">
        <title>Malate fermentation in French cider.</title>
        <authorList>
            <person name="Cousin F.J."/>
            <person name="Medina Fernandez S."/>
            <person name="Misery B."/>
            <person name="Laplace J.-M."/>
            <person name="Cretenet M."/>
        </authorList>
    </citation>
    <scope>NUCLEOTIDE SEQUENCE</scope>
    <source>
        <strain evidence="7">UCMA15901</strain>
    </source>
</reference>
<dbReference type="Pfam" id="PF00005">
    <property type="entry name" value="ABC_tran"/>
    <property type="match status" value="1"/>
</dbReference>
<evidence type="ECO:0000256" key="3">
    <source>
        <dbReference type="ARBA" id="ARBA00022741"/>
    </source>
</evidence>
<dbReference type="SUPFAM" id="SSF52540">
    <property type="entry name" value="P-loop containing nucleoside triphosphate hydrolases"/>
    <property type="match status" value="1"/>
</dbReference>